<keyword evidence="10" id="KW-1185">Reference proteome</keyword>
<organism evidence="9 10">
    <name type="scientific">Flavobacterium akiainvivens</name>
    <dbReference type="NCBI Taxonomy" id="1202724"/>
    <lineage>
        <taxon>Bacteria</taxon>
        <taxon>Pseudomonadati</taxon>
        <taxon>Bacteroidota</taxon>
        <taxon>Flavobacteriia</taxon>
        <taxon>Flavobacteriales</taxon>
        <taxon>Flavobacteriaceae</taxon>
        <taxon>Flavobacterium</taxon>
    </lineage>
</organism>
<evidence type="ECO:0008006" key="11">
    <source>
        <dbReference type="Google" id="ProtNLM"/>
    </source>
</evidence>
<keyword evidence="5" id="KW-0998">Cell outer membrane</keyword>
<dbReference type="InterPro" id="IPR033985">
    <property type="entry name" value="SusD-like_N"/>
</dbReference>
<dbReference type="AlphaFoldDB" id="A0A0M8M9Y9"/>
<evidence type="ECO:0000259" key="7">
    <source>
        <dbReference type="Pfam" id="PF07980"/>
    </source>
</evidence>
<dbReference type="PATRIC" id="fig|1202724.3.peg.1254"/>
<dbReference type="Gene3D" id="1.25.40.390">
    <property type="match status" value="1"/>
</dbReference>
<dbReference type="Proteomes" id="UP000037755">
    <property type="component" value="Unassembled WGS sequence"/>
</dbReference>
<dbReference type="PROSITE" id="PS51257">
    <property type="entry name" value="PROKAR_LIPOPROTEIN"/>
    <property type="match status" value="1"/>
</dbReference>
<evidence type="ECO:0000259" key="8">
    <source>
        <dbReference type="Pfam" id="PF14322"/>
    </source>
</evidence>
<reference evidence="9 10" key="1">
    <citation type="submission" date="2015-08" db="EMBL/GenBank/DDBJ databases">
        <title>Whole genome sequence of Flavobacterium akiainvivens IK-1T, from decaying Wikstroemia oahuensis, an endemic Hawaiian shrub.</title>
        <authorList>
            <person name="Wan X."/>
            <person name="Hou S."/>
            <person name="Saito J."/>
            <person name="Donachie S."/>
        </authorList>
    </citation>
    <scope>NUCLEOTIDE SEQUENCE [LARGE SCALE GENOMIC DNA]</scope>
    <source>
        <strain evidence="9 10">IK-1</strain>
    </source>
</reference>
<evidence type="ECO:0000256" key="3">
    <source>
        <dbReference type="ARBA" id="ARBA00022729"/>
    </source>
</evidence>
<protein>
    <recommendedName>
        <fullName evidence="11">Carbohydrate-binding protein SusD</fullName>
    </recommendedName>
</protein>
<accession>A0A0M8M9Y9</accession>
<evidence type="ECO:0000313" key="10">
    <source>
        <dbReference type="Proteomes" id="UP000037755"/>
    </source>
</evidence>
<evidence type="ECO:0000256" key="1">
    <source>
        <dbReference type="ARBA" id="ARBA00004442"/>
    </source>
</evidence>
<evidence type="ECO:0000256" key="5">
    <source>
        <dbReference type="ARBA" id="ARBA00023237"/>
    </source>
</evidence>
<name>A0A0M8M9Y9_9FLAO</name>
<feature type="chain" id="PRO_5005818146" description="Carbohydrate-binding protein SusD" evidence="6">
    <location>
        <begin position="26"/>
        <end position="665"/>
    </location>
</feature>
<evidence type="ECO:0000256" key="2">
    <source>
        <dbReference type="ARBA" id="ARBA00006275"/>
    </source>
</evidence>
<sequence>MKMNKTRYISIRLAAIVLAMGTVQSCHDDFLDETLTTARNNDYYQTEEGIISLAIGGYQRILAQPFANELQYTTTNYGTDEFTIGGDDSNGTWNRYNANFQSIIPIINSNTVGSDWQFNYAYAGINIANLIIQYATAIDSQNPAVKEVAMGEGHFFRAFTYLRLVRQYGGVPLKLVPSSTVENEFVRATAQEVYDQIVADFQEAINLLPAGGAPARLTKDAAKHYLAKTLLSRASEINDSWNSGTKQADLTQCKQLCDEVIAAHPLATNYQDLWDFTAPDDASENLSEIILSAQFTSNLSSSSININHMMFTSKYDDLPMMKRDLTGMRPYSRLAPTYFVYEAYDLVNDSRIWKSFRTKHRVNNASGSTYINGDLGILYIINHKSDNTFAQRKYNNDPGILNTRTYEDAEGNPVTTTKTIPSVYVAHSTGGETLLAEPRWPSLSKHFDGSRLNINETRGFRDEILARSADTYLMAAEAEIRLAAMGSGSYANALTYINAVRERAAFKAGEDRSYYTDGGAAYTVSAFAPDPNNNSFMTENSYYESTHIAETTAATTLTVSSTGTLPQEDEDIISTLGISGEYNRMLCFLLNERTRELCGEYHRWEDLARTKTLVSRTRAYNASAAPFIQDHHNLRPIPQSFLDLNFSNGSPLTPEQKQAMQNPGY</sequence>
<keyword evidence="3 6" id="KW-0732">Signal</keyword>
<dbReference type="Pfam" id="PF07980">
    <property type="entry name" value="SusD_RagB"/>
    <property type="match status" value="1"/>
</dbReference>
<evidence type="ECO:0000313" key="9">
    <source>
        <dbReference type="EMBL" id="KOS05645.1"/>
    </source>
</evidence>
<gene>
    <name evidence="9" type="ORF">AM493_06055</name>
</gene>
<evidence type="ECO:0000256" key="4">
    <source>
        <dbReference type="ARBA" id="ARBA00023136"/>
    </source>
</evidence>
<keyword evidence="4" id="KW-0472">Membrane</keyword>
<dbReference type="GO" id="GO:0009279">
    <property type="term" value="C:cell outer membrane"/>
    <property type="evidence" value="ECO:0007669"/>
    <property type="project" value="UniProtKB-SubCell"/>
</dbReference>
<dbReference type="InterPro" id="IPR011990">
    <property type="entry name" value="TPR-like_helical_dom_sf"/>
</dbReference>
<dbReference type="InterPro" id="IPR012944">
    <property type="entry name" value="SusD_RagB_dom"/>
</dbReference>
<dbReference type="SUPFAM" id="SSF48452">
    <property type="entry name" value="TPR-like"/>
    <property type="match status" value="1"/>
</dbReference>
<feature type="domain" description="SusD-like N-terminal" evidence="8">
    <location>
        <begin position="72"/>
        <end position="230"/>
    </location>
</feature>
<proteinExistence type="inferred from homology"/>
<feature type="domain" description="RagB/SusD" evidence="7">
    <location>
        <begin position="288"/>
        <end position="665"/>
    </location>
</feature>
<comment type="similarity">
    <text evidence="2">Belongs to the SusD family.</text>
</comment>
<evidence type="ECO:0000256" key="6">
    <source>
        <dbReference type="SAM" id="SignalP"/>
    </source>
</evidence>
<feature type="signal peptide" evidence="6">
    <location>
        <begin position="1"/>
        <end position="25"/>
    </location>
</feature>
<comment type="subcellular location">
    <subcellularLocation>
        <location evidence="1">Cell outer membrane</location>
    </subcellularLocation>
</comment>
<comment type="caution">
    <text evidence="9">The sequence shown here is derived from an EMBL/GenBank/DDBJ whole genome shotgun (WGS) entry which is preliminary data.</text>
</comment>
<dbReference type="OrthoDB" id="5694214at2"/>
<dbReference type="STRING" id="1202724.AM493_06055"/>
<dbReference type="Pfam" id="PF14322">
    <property type="entry name" value="SusD-like_3"/>
    <property type="match status" value="1"/>
</dbReference>
<dbReference type="EMBL" id="LIYD01000005">
    <property type="protein sequence ID" value="KOS05645.1"/>
    <property type="molecule type" value="Genomic_DNA"/>
</dbReference>